<dbReference type="EMBL" id="OBEI01000005">
    <property type="protein sequence ID" value="SNZ08481.1"/>
    <property type="molecule type" value="Genomic_DNA"/>
</dbReference>
<proteinExistence type="predicted"/>
<dbReference type="AlphaFoldDB" id="A0A285NLF5"/>
<accession>A0A285NLF5</accession>
<evidence type="ECO:0000313" key="1">
    <source>
        <dbReference type="EMBL" id="SNZ08481.1"/>
    </source>
</evidence>
<name>A0A285NLF5_9AQUI</name>
<evidence type="ECO:0000313" key="2">
    <source>
        <dbReference type="Proteomes" id="UP000219036"/>
    </source>
</evidence>
<gene>
    <name evidence="1" type="ORF">SAMN06265182_1306</name>
</gene>
<dbReference type="OrthoDB" id="13391at2"/>
<reference evidence="2" key="1">
    <citation type="submission" date="2017-09" db="EMBL/GenBank/DDBJ databases">
        <authorList>
            <person name="Varghese N."/>
            <person name="Submissions S."/>
        </authorList>
    </citation>
    <scope>NUCLEOTIDE SEQUENCE [LARGE SCALE GENOMIC DNA]</scope>
    <source>
        <strain evidence="2">DSM 15103</strain>
    </source>
</reference>
<organism evidence="1 2">
    <name type="scientific">Persephonella hydrogeniphila</name>
    <dbReference type="NCBI Taxonomy" id="198703"/>
    <lineage>
        <taxon>Bacteria</taxon>
        <taxon>Pseudomonadati</taxon>
        <taxon>Aquificota</taxon>
        <taxon>Aquificia</taxon>
        <taxon>Aquificales</taxon>
        <taxon>Hydrogenothermaceae</taxon>
        <taxon>Persephonella</taxon>
    </lineage>
</organism>
<keyword evidence="2" id="KW-1185">Reference proteome</keyword>
<protein>
    <submittedName>
        <fullName evidence="1">Uncharacterized protein</fullName>
    </submittedName>
</protein>
<dbReference type="RefSeq" id="WP_097000480.1">
    <property type="nucleotide sequence ID" value="NZ_OBEI01000005.1"/>
</dbReference>
<sequence>MGFFRYFIIGLLFVGMSYAQPFFSGKNEKIIIIGENVYFGKFFYFKKNPVKMINLPGGFILKVKSDKCPLGFILAERKYLQGYYDIKLESVDKEGKCITYVGNIPERKLIKDLTIGQIVLTYCEMDSYLNCDRGEIYWELYYFPSEKSK</sequence>
<dbReference type="Proteomes" id="UP000219036">
    <property type="component" value="Unassembled WGS sequence"/>
</dbReference>